<name>A0A8X6PTE0_NEPPI</name>
<feature type="non-terminal residue" evidence="1">
    <location>
        <position position="49"/>
    </location>
</feature>
<gene>
    <name evidence="1" type="ORF">NPIL_229821</name>
</gene>
<evidence type="ECO:0000313" key="1">
    <source>
        <dbReference type="EMBL" id="GFT88417.1"/>
    </source>
</evidence>
<proteinExistence type="predicted"/>
<evidence type="ECO:0000313" key="2">
    <source>
        <dbReference type="Proteomes" id="UP000887013"/>
    </source>
</evidence>
<keyword evidence="2" id="KW-1185">Reference proteome</keyword>
<dbReference type="AlphaFoldDB" id="A0A8X6PTE0"/>
<sequence length="49" mass="5648">MIFHSKSLRLSLSKIPYQSELPLKIASPELKHATQREYNSEKFTDSQGL</sequence>
<dbReference type="Proteomes" id="UP000887013">
    <property type="component" value="Unassembled WGS sequence"/>
</dbReference>
<accession>A0A8X6PTE0</accession>
<comment type="caution">
    <text evidence="1">The sequence shown here is derived from an EMBL/GenBank/DDBJ whole genome shotgun (WGS) entry which is preliminary data.</text>
</comment>
<protein>
    <submittedName>
        <fullName evidence="1">Uncharacterized protein</fullName>
    </submittedName>
</protein>
<reference evidence="1" key="1">
    <citation type="submission" date="2020-08" db="EMBL/GenBank/DDBJ databases">
        <title>Multicomponent nature underlies the extraordinary mechanical properties of spider dragline silk.</title>
        <authorList>
            <person name="Kono N."/>
            <person name="Nakamura H."/>
            <person name="Mori M."/>
            <person name="Yoshida Y."/>
            <person name="Ohtoshi R."/>
            <person name="Malay A.D."/>
            <person name="Moran D.A.P."/>
            <person name="Tomita M."/>
            <person name="Numata K."/>
            <person name="Arakawa K."/>
        </authorList>
    </citation>
    <scope>NUCLEOTIDE SEQUENCE</scope>
</reference>
<dbReference type="EMBL" id="BMAW01120277">
    <property type="protein sequence ID" value="GFT88417.1"/>
    <property type="molecule type" value="Genomic_DNA"/>
</dbReference>
<organism evidence="1 2">
    <name type="scientific">Nephila pilipes</name>
    <name type="common">Giant wood spider</name>
    <name type="synonym">Nephila maculata</name>
    <dbReference type="NCBI Taxonomy" id="299642"/>
    <lineage>
        <taxon>Eukaryota</taxon>
        <taxon>Metazoa</taxon>
        <taxon>Ecdysozoa</taxon>
        <taxon>Arthropoda</taxon>
        <taxon>Chelicerata</taxon>
        <taxon>Arachnida</taxon>
        <taxon>Araneae</taxon>
        <taxon>Araneomorphae</taxon>
        <taxon>Entelegynae</taxon>
        <taxon>Araneoidea</taxon>
        <taxon>Nephilidae</taxon>
        <taxon>Nephila</taxon>
    </lineage>
</organism>